<evidence type="ECO:0000256" key="4">
    <source>
        <dbReference type="ARBA" id="ARBA00022553"/>
    </source>
</evidence>
<dbReference type="FunFam" id="2.90.10.10:FF:000039">
    <property type="entry name" value="G-type lectin S-receptor-like serine/threonine-protein kinase SD2-5"/>
    <property type="match status" value="1"/>
</dbReference>
<dbReference type="InterPro" id="IPR000719">
    <property type="entry name" value="Prot_kinase_dom"/>
</dbReference>
<evidence type="ECO:0000256" key="11">
    <source>
        <dbReference type="ARBA" id="ARBA00022840"/>
    </source>
</evidence>
<dbReference type="SUPFAM" id="SSF56112">
    <property type="entry name" value="Protein kinase-like (PK-like)"/>
    <property type="match status" value="1"/>
</dbReference>
<dbReference type="CDD" id="cd14066">
    <property type="entry name" value="STKc_IRAK"/>
    <property type="match status" value="1"/>
</dbReference>
<comment type="subcellular location">
    <subcellularLocation>
        <location evidence="1">Membrane</location>
        <topology evidence="1">Single-pass type I membrane protein</topology>
    </subcellularLocation>
</comment>
<evidence type="ECO:0000259" key="23">
    <source>
        <dbReference type="PROSITE" id="PS50011"/>
    </source>
</evidence>
<evidence type="ECO:0000256" key="18">
    <source>
        <dbReference type="ARBA" id="ARBA00048679"/>
    </source>
</evidence>
<name>A0AAV6YHA3_9LAMI</name>
<keyword evidence="9 19" id="KW-0547">Nucleotide-binding</keyword>
<evidence type="ECO:0000256" key="3">
    <source>
        <dbReference type="ARBA" id="ARBA00022536"/>
    </source>
</evidence>
<organism evidence="26 27">
    <name type="scientific">Buddleja alternifolia</name>
    <dbReference type="NCBI Taxonomy" id="168488"/>
    <lineage>
        <taxon>Eukaryota</taxon>
        <taxon>Viridiplantae</taxon>
        <taxon>Streptophyta</taxon>
        <taxon>Embryophyta</taxon>
        <taxon>Tracheophyta</taxon>
        <taxon>Spermatophyta</taxon>
        <taxon>Magnoliopsida</taxon>
        <taxon>eudicotyledons</taxon>
        <taxon>Gunneridae</taxon>
        <taxon>Pentapetalae</taxon>
        <taxon>asterids</taxon>
        <taxon>lamiids</taxon>
        <taxon>Lamiales</taxon>
        <taxon>Scrophulariaceae</taxon>
        <taxon>Buddlejeae</taxon>
        <taxon>Buddleja</taxon>
    </lineage>
</organism>
<evidence type="ECO:0000256" key="19">
    <source>
        <dbReference type="PIRNR" id="PIRNR000641"/>
    </source>
</evidence>
<dbReference type="FunFam" id="3.30.200.20:FF:000178">
    <property type="entry name" value="serine/threonine-protein kinase PBS1-like"/>
    <property type="match status" value="1"/>
</dbReference>
<keyword evidence="15" id="KW-0675">Receptor</keyword>
<gene>
    <name evidence="26" type="ORF">BUALT_Bualt01G0120700</name>
</gene>
<dbReference type="PANTHER" id="PTHR47976:SF30">
    <property type="entry name" value="RECEPTOR-LIKE SERINE_THREONINE-PROTEIN KINASE"/>
    <property type="match status" value="1"/>
</dbReference>
<evidence type="ECO:0000256" key="13">
    <source>
        <dbReference type="ARBA" id="ARBA00023136"/>
    </source>
</evidence>
<feature type="domain" description="Apple" evidence="25">
    <location>
        <begin position="357"/>
        <end position="436"/>
    </location>
</feature>
<keyword evidence="6 21" id="KW-0812">Transmembrane</keyword>
<dbReference type="SMART" id="SM00220">
    <property type="entry name" value="S_TKc"/>
    <property type="match status" value="1"/>
</dbReference>
<keyword evidence="4" id="KW-0597">Phosphoprotein</keyword>
<dbReference type="PROSITE" id="PS50927">
    <property type="entry name" value="BULB_LECTIN"/>
    <property type="match status" value="1"/>
</dbReference>
<feature type="chain" id="PRO_5043451106" description="Receptor-like serine/threonine-protein kinase" evidence="22">
    <location>
        <begin position="26"/>
        <end position="825"/>
    </location>
</feature>
<dbReference type="InterPro" id="IPR051343">
    <property type="entry name" value="G-type_lectin_kinases/EP1-like"/>
</dbReference>
<evidence type="ECO:0000259" key="25">
    <source>
        <dbReference type="PROSITE" id="PS50948"/>
    </source>
</evidence>
<comment type="catalytic activity">
    <reaction evidence="17 19">
        <text>L-threonyl-[protein] + ATP = O-phospho-L-threonyl-[protein] + ADP + H(+)</text>
        <dbReference type="Rhea" id="RHEA:46608"/>
        <dbReference type="Rhea" id="RHEA-COMP:11060"/>
        <dbReference type="Rhea" id="RHEA-COMP:11605"/>
        <dbReference type="ChEBI" id="CHEBI:15378"/>
        <dbReference type="ChEBI" id="CHEBI:30013"/>
        <dbReference type="ChEBI" id="CHEBI:30616"/>
        <dbReference type="ChEBI" id="CHEBI:61977"/>
        <dbReference type="ChEBI" id="CHEBI:456216"/>
        <dbReference type="EC" id="2.7.11.1"/>
    </reaction>
</comment>
<sequence length="825" mass="92324">MSPFLNFIFFTIAIFFSFQFHPISSQQFVIPNANFSGNNPIANLSTAWINSGSEYRSQTSTELSAIRPILFGSTYACGFSCNGNCETYLFSVFILGGDVSFPQVVWSANRNNPVRVSATLELTSKGDLVLRDYDGRLVWSTNTAGMSVAGLNLTELGNLVLFSAENSVVWQSFDHPTDALVPGQILVSGKKLTSSVSRTNWSSDEGGFTVSMTNKGLIASIGSDPPEVYYQNLYEGTKQSKEASYAKFENGSLDLYINPYPTYPDMSIPISQANSPQYIKLGFDGHLRVFKWEGRQWNENGDIIKLIAEPCSYPMICGKYGICSDGQCSCPGTLENFRRINDRQPNLGCSQVVPLTCNNSSSNHSFLDLEDVTYFVFEPDISDIDMNSCKEACLKNCSCKAAIFRYGSHPSNGDCYLPSQIFSLMNNEYTYYNSSVSIKIQIAPNEDKEEKMKVSLGPIVGTLAGIFCASLIIGMIIFVWRRKKKVEEIEEHYLDHVSGMPARFSYQDLEIATNFFVNKLGEGGFGSIFEGSLKDGTRIAVKCLDGIGHMIKKSFVAEVETIGRIHHVNLVRLIGFCAEKSNRLLVYEYMCNGSLDKWIYSRSQETPLEWSFRRKIILDIAKGLAYLHEDCWQKIIHLDIKPQNILLDENYNAKIADFGLSKLIDRNQSGVVTTMRGTPGYLAPEWLSAVITEKVDVYSFGVVVLEILCGRKNFDQSKPEEERHLLSLFKRKAEEGRLLDLVEDMQCNGAEIEEMMQIAALCLQNDCAKRPCMSMVIRVLEGVRDVQTDFDYNNLLISHNLINTIQQVDYQGVTSLLPSVLSGPR</sequence>
<feature type="transmembrane region" description="Helical" evidence="21">
    <location>
        <begin position="459"/>
        <end position="480"/>
    </location>
</feature>
<evidence type="ECO:0000256" key="20">
    <source>
        <dbReference type="PROSITE-ProRule" id="PRU10141"/>
    </source>
</evidence>
<keyword evidence="2 19" id="KW-0723">Serine/threonine-protein kinase</keyword>
<evidence type="ECO:0000256" key="7">
    <source>
        <dbReference type="ARBA" id="ARBA00022729"/>
    </source>
</evidence>
<dbReference type="PROSITE" id="PS50948">
    <property type="entry name" value="PAN"/>
    <property type="match status" value="1"/>
</dbReference>
<feature type="domain" description="Protein kinase" evidence="23">
    <location>
        <begin position="514"/>
        <end position="783"/>
    </location>
</feature>
<dbReference type="GO" id="GO:0004674">
    <property type="term" value="F:protein serine/threonine kinase activity"/>
    <property type="evidence" value="ECO:0007669"/>
    <property type="project" value="UniProtKB-KW"/>
</dbReference>
<dbReference type="PROSITE" id="PS00107">
    <property type="entry name" value="PROTEIN_KINASE_ATP"/>
    <property type="match status" value="1"/>
</dbReference>
<comment type="caution">
    <text evidence="26">The sequence shown here is derived from an EMBL/GenBank/DDBJ whole genome shotgun (WGS) entry which is preliminary data.</text>
</comment>
<accession>A0AAV6YHA3</accession>
<dbReference type="Gene3D" id="1.10.510.10">
    <property type="entry name" value="Transferase(Phosphotransferase) domain 1"/>
    <property type="match status" value="1"/>
</dbReference>
<evidence type="ECO:0000256" key="9">
    <source>
        <dbReference type="ARBA" id="ARBA00022741"/>
    </source>
</evidence>
<keyword evidence="12 21" id="KW-1133">Transmembrane helix</keyword>
<keyword evidence="7 22" id="KW-0732">Signal</keyword>
<evidence type="ECO:0000256" key="16">
    <source>
        <dbReference type="ARBA" id="ARBA00023180"/>
    </source>
</evidence>
<comment type="similarity">
    <text evidence="19">Belongs to the protein kinase superfamily. Ser/Thr protein kinase family.</text>
</comment>
<dbReference type="PROSITE" id="PS00108">
    <property type="entry name" value="PROTEIN_KINASE_ST"/>
    <property type="match status" value="1"/>
</dbReference>
<keyword evidence="13 21" id="KW-0472">Membrane</keyword>
<dbReference type="EMBL" id="WHWC01000001">
    <property type="protein sequence ID" value="KAG8390795.1"/>
    <property type="molecule type" value="Genomic_DNA"/>
</dbReference>
<keyword evidence="16" id="KW-0325">Glycoprotein</keyword>
<dbReference type="InterPro" id="IPR036426">
    <property type="entry name" value="Bulb-type_lectin_dom_sf"/>
</dbReference>
<keyword evidence="5 19" id="KW-0808">Transferase</keyword>
<evidence type="ECO:0000256" key="2">
    <source>
        <dbReference type="ARBA" id="ARBA00022527"/>
    </source>
</evidence>
<dbReference type="PIRSF" id="PIRSF000641">
    <property type="entry name" value="SRK"/>
    <property type="match status" value="1"/>
</dbReference>
<keyword evidence="10 19" id="KW-0418">Kinase</keyword>
<feature type="binding site" evidence="20">
    <location>
        <position position="553"/>
    </location>
    <ligand>
        <name>ATP</name>
        <dbReference type="ChEBI" id="CHEBI:30616"/>
    </ligand>
</feature>
<protein>
    <recommendedName>
        <fullName evidence="19">Receptor-like serine/threonine-protein kinase</fullName>
        <ecNumber evidence="19">2.7.11.1</ecNumber>
    </recommendedName>
</protein>
<dbReference type="CDD" id="cd01098">
    <property type="entry name" value="PAN_AP_plant"/>
    <property type="match status" value="1"/>
</dbReference>
<evidence type="ECO:0000256" key="5">
    <source>
        <dbReference type="ARBA" id="ARBA00022679"/>
    </source>
</evidence>
<evidence type="ECO:0000256" key="15">
    <source>
        <dbReference type="ARBA" id="ARBA00023170"/>
    </source>
</evidence>
<keyword evidence="27" id="KW-1185">Reference proteome</keyword>
<dbReference type="PROSITE" id="PS50011">
    <property type="entry name" value="PROTEIN_KINASE_DOM"/>
    <property type="match status" value="1"/>
</dbReference>
<dbReference type="Gene3D" id="2.90.10.10">
    <property type="entry name" value="Bulb-type lectin domain"/>
    <property type="match status" value="1"/>
</dbReference>
<dbReference type="InterPro" id="IPR001480">
    <property type="entry name" value="Bulb-type_lectin_dom"/>
</dbReference>
<evidence type="ECO:0000256" key="10">
    <source>
        <dbReference type="ARBA" id="ARBA00022777"/>
    </source>
</evidence>
<dbReference type="GO" id="GO:0016020">
    <property type="term" value="C:membrane"/>
    <property type="evidence" value="ECO:0007669"/>
    <property type="project" value="UniProtKB-SubCell"/>
</dbReference>
<dbReference type="InterPro" id="IPR008271">
    <property type="entry name" value="Ser/Thr_kinase_AS"/>
</dbReference>
<dbReference type="InterPro" id="IPR011009">
    <property type="entry name" value="Kinase-like_dom_sf"/>
</dbReference>
<dbReference type="GO" id="GO:0005524">
    <property type="term" value="F:ATP binding"/>
    <property type="evidence" value="ECO:0007669"/>
    <property type="project" value="UniProtKB-UniRule"/>
</dbReference>
<keyword evidence="8" id="KW-0430">Lectin</keyword>
<evidence type="ECO:0000313" key="26">
    <source>
        <dbReference type="EMBL" id="KAG8390795.1"/>
    </source>
</evidence>
<dbReference type="Pfam" id="PF01453">
    <property type="entry name" value="B_lectin"/>
    <property type="match status" value="1"/>
</dbReference>
<dbReference type="EC" id="2.7.11.1" evidence="19"/>
<evidence type="ECO:0000256" key="21">
    <source>
        <dbReference type="SAM" id="Phobius"/>
    </source>
</evidence>
<reference evidence="26" key="1">
    <citation type="submission" date="2019-10" db="EMBL/GenBank/DDBJ databases">
        <authorList>
            <person name="Zhang R."/>
            <person name="Pan Y."/>
            <person name="Wang J."/>
            <person name="Ma R."/>
            <person name="Yu S."/>
        </authorList>
    </citation>
    <scope>NUCLEOTIDE SEQUENCE</scope>
    <source>
        <strain evidence="26">LA-IB0</strain>
        <tissue evidence="26">Leaf</tissue>
    </source>
</reference>
<feature type="domain" description="Bulb-type lectin" evidence="24">
    <location>
        <begin position="54"/>
        <end position="174"/>
    </location>
</feature>
<evidence type="ECO:0000256" key="22">
    <source>
        <dbReference type="SAM" id="SignalP"/>
    </source>
</evidence>
<dbReference type="FunFam" id="1.10.510.10:FF:000248">
    <property type="entry name" value="S-receptor-like kinase 5"/>
    <property type="match status" value="1"/>
</dbReference>
<evidence type="ECO:0000256" key="1">
    <source>
        <dbReference type="ARBA" id="ARBA00004479"/>
    </source>
</evidence>
<evidence type="ECO:0000256" key="6">
    <source>
        <dbReference type="ARBA" id="ARBA00022692"/>
    </source>
</evidence>
<proteinExistence type="inferred from homology"/>
<dbReference type="InterPro" id="IPR003609">
    <property type="entry name" value="Pan_app"/>
</dbReference>
<evidence type="ECO:0000256" key="17">
    <source>
        <dbReference type="ARBA" id="ARBA00047899"/>
    </source>
</evidence>
<dbReference type="GO" id="GO:0030246">
    <property type="term" value="F:carbohydrate binding"/>
    <property type="evidence" value="ECO:0007669"/>
    <property type="project" value="UniProtKB-KW"/>
</dbReference>
<dbReference type="CDD" id="cd00028">
    <property type="entry name" value="B_lectin"/>
    <property type="match status" value="1"/>
</dbReference>
<dbReference type="Pfam" id="PF00069">
    <property type="entry name" value="Pkinase"/>
    <property type="match status" value="1"/>
</dbReference>
<dbReference type="SMART" id="SM00108">
    <property type="entry name" value="B_lectin"/>
    <property type="match status" value="1"/>
</dbReference>
<evidence type="ECO:0000256" key="14">
    <source>
        <dbReference type="ARBA" id="ARBA00023157"/>
    </source>
</evidence>
<dbReference type="InterPro" id="IPR024171">
    <property type="entry name" value="SRK-like_kinase"/>
</dbReference>
<dbReference type="PANTHER" id="PTHR47976">
    <property type="entry name" value="G-TYPE LECTIN S-RECEPTOR-LIKE SERINE/THREONINE-PROTEIN KINASE SD2-5"/>
    <property type="match status" value="1"/>
</dbReference>
<dbReference type="InterPro" id="IPR017441">
    <property type="entry name" value="Protein_kinase_ATP_BS"/>
</dbReference>
<evidence type="ECO:0000313" key="27">
    <source>
        <dbReference type="Proteomes" id="UP000826271"/>
    </source>
</evidence>
<keyword evidence="14" id="KW-1015">Disulfide bond</keyword>
<dbReference type="FunFam" id="2.90.10.30:FF:000003">
    <property type="entry name" value="Os04g0303100 protein"/>
    <property type="match status" value="1"/>
</dbReference>
<evidence type="ECO:0000256" key="8">
    <source>
        <dbReference type="ARBA" id="ARBA00022734"/>
    </source>
</evidence>
<dbReference type="SUPFAM" id="SSF51110">
    <property type="entry name" value="alpha-D-mannose-specific plant lectins"/>
    <property type="match status" value="1"/>
</dbReference>
<dbReference type="Pfam" id="PF08276">
    <property type="entry name" value="PAN_2"/>
    <property type="match status" value="1"/>
</dbReference>
<dbReference type="Proteomes" id="UP000826271">
    <property type="component" value="Unassembled WGS sequence"/>
</dbReference>
<comment type="catalytic activity">
    <reaction evidence="18 19">
        <text>L-seryl-[protein] + ATP = O-phospho-L-seryl-[protein] + ADP + H(+)</text>
        <dbReference type="Rhea" id="RHEA:17989"/>
        <dbReference type="Rhea" id="RHEA-COMP:9863"/>
        <dbReference type="Rhea" id="RHEA-COMP:11604"/>
        <dbReference type="ChEBI" id="CHEBI:15378"/>
        <dbReference type="ChEBI" id="CHEBI:29999"/>
        <dbReference type="ChEBI" id="CHEBI:30616"/>
        <dbReference type="ChEBI" id="CHEBI:83421"/>
        <dbReference type="ChEBI" id="CHEBI:456216"/>
        <dbReference type="EC" id="2.7.11.1"/>
    </reaction>
</comment>
<keyword evidence="3" id="KW-0245">EGF-like domain</keyword>
<feature type="signal peptide" evidence="22">
    <location>
        <begin position="1"/>
        <end position="25"/>
    </location>
</feature>
<dbReference type="AlphaFoldDB" id="A0AAV6YHA3"/>
<evidence type="ECO:0000256" key="12">
    <source>
        <dbReference type="ARBA" id="ARBA00022989"/>
    </source>
</evidence>
<keyword evidence="11 19" id="KW-0067">ATP-binding</keyword>
<evidence type="ECO:0000259" key="24">
    <source>
        <dbReference type="PROSITE" id="PS50927"/>
    </source>
</evidence>
<dbReference type="Gene3D" id="3.30.200.20">
    <property type="entry name" value="Phosphorylase Kinase, domain 1"/>
    <property type="match status" value="1"/>
</dbReference>